<name>A0A5C8ZIT1_9ACTN</name>
<feature type="transmembrane region" description="Helical" evidence="1">
    <location>
        <begin position="167"/>
        <end position="185"/>
    </location>
</feature>
<feature type="transmembrane region" description="Helical" evidence="1">
    <location>
        <begin position="262"/>
        <end position="282"/>
    </location>
</feature>
<feature type="transmembrane region" description="Helical" evidence="1">
    <location>
        <begin position="102"/>
        <end position="126"/>
    </location>
</feature>
<dbReference type="OrthoDB" id="8952229at2"/>
<keyword evidence="1" id="KW-0472">Membrane</keyword>
<organism evidence="2 3">
    <name type="scientific">Quadrisphaera setariae</name>
    <dbReference type="NCBI Taxonomy" id="2593304"/>
    <lineage>
        <taxon>Bacteria</taxon>
        <taxon>Bacillati</taxon>
        <taxon>Actinomycetota</taxon>
        <taxon>Actinomycetes</taxon>
        <taxon>Kineosporiales</taxon>
        <taxon>Kineosporiaceae</taxon>
        <taxon>Quadrisphaera</taxon>
    </lineage>
</organism>
<feature type="transmembrane region" description="Helical" evidence="1">
    <location>
        <begin position="355"/>
        <end position="378"/>
    </location>
</feature>
<evidence type="ECO:0000313" key="3">
    <source>
        <dbReference type="Proteomes" id="UP000321234"/>
    </source>
</evidence>
<dbReference type="InterPro" id="IPR036259">
    <property type="entry name" value="MFS_trans_sf"/>
</dbReference>
<evidence type="ECO:0000256" key="1">
    <source>
        <dbReference type="SAM" id="Phobius"/>
    </source>
</evidence>
<sequence length="413" mass="43399">MSQHSTAGGFDRNARVAIATEGLWALFGTPALFYVAVYMTTGGLSAAQAGLLISVGTYLGCVWQLFAGAITDRWGRRWTTTVFDLLSWVLPMLVWACAQDVWWFLAGWVLNSAAKVVGVSFGLLAVEDSPEHVRARIFAALKLIALLAGLFVPLVGLAITRWGPETAFRWLFGIGGVSMLAHVVVRHVLVRETRAGAEAMAAHRPAGLRTGLWVSVTAVVRACQRGGARRVVVVYVATTLASQLTLFQALFLTDALAVSPLWVSAVPAVGALASLACYLGVMPRWDRRLSAGRATAWALVVAVAGWTLFAALPAAPPVAVVVIAAGVAAAGPFLLESYRDAVVVAAAEPDRTASFYAAVQTAASFAAVPVGLVAGTLYDWSPRGPLALSAVLYAVALMAALPATFGQRPQGSV</sequence>
<accession>A0A5C8ZIT1</accession>
<feature type="transmembrane region" description="Helical" evidence="1">
    <location>
        <begin position="22"/>
        <end position="40"/>
    </location>
</feature>
<feature type="transmembrane region" description="Helical" evidence="1">
    <location>
        <begin position="384"/>
        <end position="405"/>
    </location>
</feature>
<dbReference type="AlphaFoldDB" id="A0A5C8ZIT1"/>
<dbReference type="Proteomes" id="UP000321234">
    <property type="component" value="Unassembled WGS sequence"/>
</dbReference>
<keyword evidence="1" id="KW-0812">Transmembrane</keyword>
<dbReference type="EMBL" id="VKAC01000004">
    <property type="protein sequence ID" value="TXR56780.1"/>
    <property type="molecule type" value="Genomic_DNA"/>
</dbReference>
<feature type="transmembrane region" description="Helical" evidence="1">
    <location>
        <begin position="294"/>
        <end position="312"/>
    </location>
</feature>
<keyword evidence="1" id="KW-1133">Transmembrane helix</keyword>
<feature type="transmembrane region" description="Helical" evidence="1">
    <location>
        <begin position="138"/>
        <end position="161"/>
    </location>
</feature>
<dbReference type="Gene3D" id="1.20.1250.20">
    <property type="entry name" value="MFS general substrate transporter like domains"/>
    <property type="match status" value="1"/>
</dbReference>
<feature type="transmembrane region" description="Helical" evidence="1">
    <location>
        <begin position="231"/>
        <end position="250"/>
    </location>
</feature>
<feature type="transmembrane region" description="Helical" evidence="1">
    <location>
        <begin position="318"/>
        <end position="335"/>
    </location>
</feature>
<dbReference type="PANTHER" id="PTHR23518:SF2">
    <property type="entry name" value="MAJOR FACILITATOR SUPERFAMILY TRANSPORTER"/>
    <property type="match status" value="1"/>
</dbReference>
<gene>
    <name evidence="2" type="ORF">FMM08_08600</name>
</gene>
<dbReference type="InterPro" id="IPR011701">
    <property type="entry name" value="MFS"/>
</dbReference>
<dbReference type="GO" id="GO:0022857">
    <property type="term" value="F:transmembrane transporter activity"/>
    <property type="evidence" value="ECO:0007669"/>
    <property type="project" value="InterPro"/>
</dbReference>
<dbReference type="PANTHER" id="PTHR23518">
    <property type="entry name" value="C-METHYLTRANSFERASE"/>
    <property type="match status" value="1"/>
</dbReference>
<dbReference type="Pfam" id="PF07690">
    <property type="entry name" value="MFS_1"/>
    <property type="match status" value="1"/>
</dbReference>
<keyword evidence="3" id="KW-1185">Reference proteome</keyword>
<dbReference type="SUPFAM" id="SSF103473">
    <property type="entry name" value="MFS general substrate transporter"/>
    <property type="match status" value="1"/>
</dbReference>
<evidence type="ECO:0000313" key="2">
    <source>
        <dbReference type="EMBL" id="TXR56780.1"/>
    </source>
</evidence>
<dbReference type="RefSeq" id="WP_147925909.1">
    <property type="nucleotide sequence ID" value="NZ_VKAC01000004.1"/>
</dbReference>
<protein>
    <submittedName>
        <fullName evidence="2">MFS transporter</fullName>
    </submittedName>
</protein>
<comment type="caution">
    <text evidence="2">The sequence shown here is derived from an EMBL/GenBank/DDBJ whole genome shotgun (WGS) entry which is preliminary data.</text>
</comment>
<proteinExistence type="predicted"/>
<feature type="transmembrane region" description="Helical" evidence="1">
    <location>
        <begin position="46"/>
        <end position="66"/>
    </location>
</feature>
<reference evidence="2 3" key="1">
    <citation type="submission" date="2019-07" db="EMBL/GenBank/DDBJ databases">
        <title>Quadrisphaera sp. strain DD2A genome sequencing and assembly.</title>
        <authorList>
            <person name="Kim I."/>
        </authorList>
    </citation>
    <scope>NUCLEOTIDE SEQUENCE [LARGE SCALE GENOMIC DNA]</scope>
    <source>
        <strain evidence="2 3">DD2A</strain>
    </source>
</reference>